<organism evidence="3 4">
    <name type="scientific">Pseudaquabacterium pictum</name>
    <dbReference type="NCBI Taxonomy" id="2315236"/>
    <lineage>
        <taxon>Bacteria</taxon>
        <taxon>Pseudomonadati</taxon>
        <taxon>Pseudomonadota</taxon>
        <taxon>Betaproteobacteria</taxon>
        <taxon>Burkholderiales</taxon>
        <taxon>Sphaerotilaceae</taxon>
        <taxon>Pseudaquabacterium</taxon>
    </lineage>
</organism>
<feature type="domain" description="Coenzyme F420 hydrogenase/dehydrogenase beta subunit N-terminal" evidence="1">
    <location>
        <begin position="92"/>
        <end position="166"/>
    </location>
</feature>
<dbReference type="Pfam" id="PF04422">
    <property type="entry name" value="FrhB_FdhB_N"/>
    <property type="match status" value="1"/>
</dbReference>
<dbReference type="PANTHER" id="PTHR31332">
    <property type="entry name" value="7-HYDROXYMETHYL CHLOROPHYLL A REDUCTASE, CHLOROPLASTIC"/>
    <property type="match status" value="1"/>
</dbReference>
<proteinExistence type="predicted"/>
<evidence type="ECO:0000313" key="4">
    <source>
        <dbReference type="Proteomes" id="UP000301751"/>
    </source>
</evidence>
<evidence type="ECO:0000259" key="2">
    <source>
        <dbReference type="Pfam" id="PF04432"/>
    </source>
</evidence>
<dbReference type="EMBL" id="BJCL01000013">
    <property type="protein sequence ID" value="GCL65113.1"/>
    <property type="molecule type" value="Genomic_DNA"/>
</dbReference>
<evidence type="ECO:0000313" key="3">
    <source>
        <dbReference type="EMBL" id="GCL65113.1"/>
    </source>
</evidence>
<dbReference type="PANTHER" id="PTHR31332:SF0">
    <property type="entry name" value="7-HYDROXYMETHYL CHLOROPHYLL A REDUCTASE, CHLOROPLASTIC"/>
    <property type="match status" value="1"/>
</dbReference>
<dbReference type="Pfam" id="PF04432">
    <property type="entry name" value="FrhB_FdhB_C"/>
    <property type="match status" value="1"/>
</dbReference>
<gene>
    <name evidence="3" type="ORF">AQPW35_41940</name>
</gene>
<dbReference type="InterPro" id="IPR007516">
    <property type="entry name" value="Co_F420_Hydgase/DH_bsu_N"/>
</dbReference>
<feature type="domain" description="Coenzyme F420 hydrogenase/dehydrogenase beta subunit C-terminal" evidence="2">
    <location>
        <begin position="176"/>
        <end position="337"/>
    </location>
</feature>
<dbReference type="Proteomes" id="UP000301751">
    <property type="component" value="Unassembled WGS sequence"/>
</dbReference>
<comment type="caution">
    <text evidence="3">The sequence shown here is derived from an EMBL/GenBank/DDBJ whole genome shotgun (WGS) entry which is preliminary data.</text>
</comment>
<dbReference type="GO" id="GO:0033354">
    <property type="term" value="P:chlorophyll cycle"/>
    <property type="evidence" value="ECO:0007669"/>
    <property type="project" value="TreeGrafter"/>
</dbReference>
<dbReference type="InterPro" id="IPR045220">
    <property type="entry name" value="FRHB/FDHB/HCAR-like"/>
</dbReference>
<name>A0A480AUT0_9BURK</name>
<sequence>MPVRTDQTLAGIVKSGLCSGCGACVPAVGPSVVAMRLNAKGFLRPHAERDLTDAEQARVRAVCPGLGLSHPVRFEEGTRYEPAWGPVRRVSAGHAVDPDVRHRGSSGGVLSALLIHLLASRQVDFVLHVQVAPGEPLRNEAMISRTRSEVLDGAGSRYSPASPVAALPVALALPGRFAFVGKPCDVAAVRKIISQEPSLAERIPILLSFMCAGTPSQHGTSAILKQMQLVSEDVVHFRYRGDGWPGLTQARTAAGRTEAMDYNTAWGNILNRHLQTRCKLCADGTGEFADVVCADAWYGRDGYPDFTERDGRSLVVARTVVGERLVAEAQRASVHLEPFDPGDLRAIQPYQHRRKSVLLARMLALRLLGGAVPSYQGLQLGQLAVRTSPVGLAKEFLGAARRFLGNRF</sequence>
<accession>A0A480AUT0</accession>
<dbReference type="InterPro" id="IPR007525">
    <property type="entry name" value="FrhB_FdhB_C"/>
</dbReference>
<evidence type="ECO:0008006" key="5">
    <source>
        <dbReference type="Google" id="ProtNLM"/>
    </source>
</evidence>
<keyword evidence="4" id="KW-1185">Reference proteome</keyword>
<dbReference type="GO" id="GO:0090415">
    <property type="term" value="F:7-hydroxymethyl chlorophyll a reductase activity"/>
    <property type="evidence" value="ECO:0007669"/>
    <property type="project" value="TreeGrafter"/>
</dbReference>
<dbReference type="AlphaFoldDB" id="A0A480AUT0"/>
<reference evidence="4" key="1">
    <citation type="submission" date="2019-03" db="EMBL/GenBank/DDBJ databases">
        <title>Aquabacterium pictum sp.nov., the first bacteriochlorophyll a-containing freshwater bacterium in the genus Aquabacterium of the class Betaproteobacteria.</title>
        <authorList>
            <person name="Hirose S."/>
            <person name="Tank M."/>
            <person name="Hara E."/>
            <person name="Tamaki H."/>
            <person name="Takaichi S."/>
            <person name="Haruta S."/>
            <person name="Hanada S."/>
        </authorList>
    </citation>
    <scope>NUCLEOTIDE SEQUENCE [LARGE SCALE GENOMIC DNA]</scope>
    <source>
        <strain evidence="4">W35</strain>
    </source>
</reference>
<protein>
    <recommendedName>
        <fullName evidence="5">Coenzyme F420 hydrogenase</fullName>
    </recommendedName>
</protein>
<evidence type="ECO:0000259" key="1">
    <source>
        <dbReference type="Pfam" id="PF04422"/>
    </source>
</evidence>